<comment type="caution">
    <text evidence="10">The sequence shown here is derived from an EMBL/GenBank/DDBJ whole genome shotgun (WGS) entry which is preliminary data.</text>
</comment>
<evidence type="ECO:0000313" key="11">
    <source>
        <dbReference type="EMBL" id="RHL37994.1"/>
    </source>
</evidence>
<accession>A0AA92TYN1</accession>
<keyword evidence="5 7" id="KW-0472">Membrane</keyword>
<dbReference type="InterPro" id="IPR036942">
    <property type="entry name" value="Beta-barrel_TonB_sf"/>
</dbReference>
<dbReference type="SUPFAM" id="SSF56935">
    <property type="entry name" value="Porins"/>
    <property type="match status" value="1"/>
</dbReference>
<evidence type="ECO:0000256" key="2">
    <source>
        <dbReference type="ARBA" id="ARBA00022448"/>
    </source>
</evidence>
<dbReference type="Gene3D" id="2.60.40.1120">
    <property type="entry name" value="Carboxypeptidase-like, regulatory domain"/>
    <property type="match status" value="1"/>
</dbReference>
<keyword evidence="2 7" id="KW-0813">Transport</keyword>
<dbReference type="InterPro" id="IPR002105">
    <property type="entry name" value="Dockerin_1_rpt"/>
</dbReference>
<dbReference type="RefSeq" id="WP_118064723.1">
    <property type="nucleotide sequence ID" value="NZ_QROP01000017.1"/>
</dbReference>
<feature type="signal peptide" evidence="8">
    <location>
        <begin position="1"/>
        <end position="20"/>
    </location>
</feature>
<comment type="similarity">
    <text evidence="7">Belongs to the TonB-dependent receptor family.</text>
</comment>
<evidence type="ECO:0000256" key="3">
    <source>
        <dbReference type="ARBA" id="ARBA00022452"/>
    </source>
</evidence>
<dbReference type="SUPFAM" id="SSF49464">
    <property type="entry name" value="Carboxypeptidase regulatory domain-like"/>
    <property type="match status" value="1"/>
</dbReference>
<dbReference type="InterPro" id="IPR023997">
    <property type="entry name" value="TonB-dep_OMP_SusC/RagA_CS"/>
</dbReference>
<dbReference type="InterPro" id="IPR023996">
    <property type="entry name" value="TonB-dep_OMP_SusC/RagA"/>
</dbReference>
<dbReference type="EMBL" id="QSAG01000011">
    <property type="protein sequence ID" value="RGW42908.1"/>
    <property type="molecule type" value="Genomic_DNA"/>
</dbReference>
<sequence length="1007" mass="111630">MKKNLLLLLTLSCFAQFSFAQNKVVKGSVLDTSGYPIIGATIKIVGSNQATVTDMDGNFTIQDVNPKATINVSYIGMQPQTLKVTDNLKVVLNDDFQNLNDVVVIGYGSAKAKDLTSPITVIKADDIKSTPSSSPMSALQGKVAGVNVVNSGTPGAGPTVRVRGVGSFGNSSPLYVVDGMFYDDINFINNDDIQDMTILKDASAAAIYGVRAANGVVLITTKKGVKNQSAKITYDGYVGIQKATNVLKMANSSQYATMLMEANFDAYSPMIKNSIDRFGGSYADSDFHKWTYGANTDWYDELLRTAVMTNHSIGISGGSDKSTYSLGMSYLAQDGIMDVKNNYKRLNFRAAIDYDATKWLKVGFNGVFSQSSQILPNNTAWQQAFNTPGLIPVYDNNNENAKPEKYASPKSIGLSDNFKNPVATANYYDSKNDLRQYMTNFYAQLNIVPEKLTFKTSINYNYQNIDGRTFVPTYYVESNQQSNATSLTKTNTQYNNYIWDNTLTYKDSFGKHNFGAMLGTSMRQETYKNLWGSAPNVPEGNDSYLYLGQGSTTGITLGDDGTKFRGLSYFARLNYDFDSKYYLMFTMRADGSSKYQDKWGYFPSVGASWVISEESWMKNQSIIDYLKVRASWGKLGNDHVAASDGFASISTGNSASGVFGNTVFPGYQNNTYFSWLQWEVVDEINAGFNLSTLQGRLNIDADYFHRMTKHAVISPLVSFENKSLAGNYGKILNEGLDFSMTWNDRIGKDFKYHAGVNMSFLRNKVKSLGGANIINGGKTINMVGKEMNSFYGFKVVGIYQTPEECQNDPIAVANGLEPGDFKYEDVNHDGVIDAADKQTLGSYIPNFTYGINLGFSYKNLDFELSTYGQAGAQMYNRKRALRYAQSDFNFDEDQVKNRWTGPGSTNKYPSAKALIKGWNVSDQKVNSFFVESADYFRIQNATLGYSFKNIKMGSYTLPSIRLSVTADRPLTLFSANAFTPELSDTQGWDTEVYPLTSTYTFGVQIQF</sequence>
<dbReference type="Pfam" id="PF13715">
    <property type="entry name" value="CarbopepD_reg_2"/>
    <property type="match status" value="1"/>
</dbReference>
<keyword evidence="6 7" id="KW-0998">Cell outer membrane</keyword>
<evidence type="ECO:0000256" key="1">
    <source>
        <dbReference type="ARBA" id="ARBA00004571"/>
    </source>
</evidence>
<proteinExistence type="inferred from homology"/>
<protein>
    <submittedName>
        <fullName evidence="10">TonB-dependent receptor</fullName>
    </submittedName>
</protein>
<gene>
    <name evidence="11" type="ORF">DW026_08030</name>
    <name evidence="10" type="ORF">DWV76_07540</name>
</gene>
<dbReference type="InterPro" id="IPR039426">
    <property type="entry name" value="TonB-dep_rcpt-like"/>
</dbReference>
<dbReference type="NCBIfam" id="TIGR04057">
    <property type="entry name" value="SusC_RagA_signa"/>
    <property type="match status" value="1"/>
</dbReference>
<evidence type="ECO:0000256" key="7">
    <source>
        <dbReference type="PROSITE-ProRule" id="PRU01360"/>
    </source>
</evidence>
<feature type="domain" description="TonB-dependent receptor plug" evidence="9">
    <location>
        <begin position="112"/>
        <end position="216"/>
    </location>
</feature>
<dbReference type="PROSITE" id="PS00448">
    <property type="entry name" value="CLOS_CELLULOSOME_RPT"/>
    <property type="match status" value="1"/>
</dbReference>
<evidence type="ECO:0000313" key="12">
    <source>
        <dbReference type="Proteomes" id="UP000283672"/>
    </source>
</evidence>
<dbReference type="NCBIfam" id="TIGR04056">
    <property type="entry name" value="OMP_RagA_SusC"/>
    <property type="match status" value="1"/>
</dbReference>
<evidence type="ECO:0000256" key="6">
    <source>
        <dbReference type="ARBA" id="ARBA00023237"/>
    </source>
</evidence>
<keyword evidence="4 7" id="KW-0812">Transmembrane</keyword>
<dbReference type="GO" id="GO:0000272">
    <property type="term" value="P:polysaccharide catabolic process"/>
    <property type="evidence" value="ECO:0007669"/>
    <property type="project" value="InterPro"/>
</dbReference>
<feature type="chain" id="PRO_5041590429" evidence="8">
    <location>
        <begin position="21"/>
        <end position="1007"/>
    </location>
</feature>
<dbReference type="InterPro" id="IPR008969">
    <property type="entry name" value="CarboxyPept-like_regulatory"/>
</dbReference>
<dbReference type="Proteomes" id="UP000283672">
    <property type="component" value="Unassembled WGS sequence"/>
</dbReference>
<organism evidence="10 13">
    <name type="scientific">Segatella copri</name>
    <dbReference type="NCBI Taxonomy" id="165179"/>
    <lineage>
        <taxon>Bacteria</taxon>
        <taxon>Pseudomonadati</taxon>
        <taxon>Bacteroidota</taxon>
        <taxon>Bacteroidia</taxon>
        <taxon>Bacteroidales</taxon>
        <taxon>Prevotellaceae</taxon>
        <taxon>Segatella</taxon>
    </lineage>
</organism>
<dbReference type="Gene3D" id="2.40.170.20">
    <property type="entry name" value="TonB-dependent receptor, beta-barrel domain"/>
    <property type="match status" value="1"/>
</dbReference>
<evidence type="ECO:0000313" key="10">
    <source>
        <dbReference type="EMBL" id="RGW42908.1"/>
    </source>
</evidence>
<dbReference type="AlphaFoldDB" id="A0AA92TYN1"/>
<name>A0AA92TYN1_9BACT</name>
<dbReference type="PROSITE" id="PS52016">
    <property type="entry name" value="TONB_DEPENDENT_REC_3"/>
    <property type="match status" value="1"/>
</dbReference>
<evidence type="ECO:0000256" key="8">
    <source>
        <dbReference type="SAM" id="SignalP"/>
    </source>
</evidence>
<keyword evidence="8" id="KW-0732">Signal</keyword>
<dbReference type="InterPro" id="IPR012910">
    <property type="entry name" value="Plug_dom"/>
</dbReference>
<evidence type="ECO:0000313" key="13">
    <source>
        <dbReference type="Proteomes" id="UP000283785"/>
    </source>
</evidence>
<dbReference type="GO" id="GO:0004553">
    <property type="term" value="F:hydrolase activity, hydrolyzing O-glycosyl compounds"/>
    <property type="evidence" value="ECO:0007669"/>
    <property type="project" value="InterPro"/>
</dbReference>
<dbReference type="EMBL" id="QROP01000017">
    <property type="protein sequence ID" value="RHL37994.1"/>
    <property type="molecule type" value="Genomic_DNA"/>
</dbReference>
<dbReference type="Pfam" id="PF07715">
    <property type="entry name" value="Plug"/>
    <property type="match status" value="1"/>
</dbReference>
<keyword evidence="10" id="KW-0675">Receptor</keyword>
<dbReference type="Proteomes" id="UP000283785">
    <property type="component" value="Unassembled WGS sequence"/>
</dbReference>
<dbReference type="Gene3D" id="2.170.130.10">
    <property type="entry name" value="TonB-dependent receptor, plug domain"/>
    <property type="match status" value="1"/>
</dbReference>
<comment type="subcellular location">
    <subcellularLocation>
        <location evidence="1 7">Cell outer membrane</location>
        <topology evidence="1 7">Multi-pass membrane protein</topology>
    </subcellularLocation>
</comment>
<dbReference type="InterPro" id="IPR037066">
    <property type="entry name" value="Plug_dom_sf"/>
</dbReference>
<evidence type="ECO:0000259" key="9">
    <source>
        <dbReference type="Pfam" id="PF07715"/>
    </source>
</evidence>
<keyword evidence="3 7" id="KW-1134">Transmembrane beta strand</keyword>
<evidence type="ECO:0000256" key="5">
    <source>
        <dbReference type="ARBA" id="ARBA00023136"/>
    </source>
</evidence>
<evidence type="ECO:0000256" key="4">
    <source>
        <dbReference type="ARBA" id="ARBA00022692"/>
    </source>
</evidence>
<dbReference type="GO" id="GO:0009279">
    <property type="term" value="C:cell outer membrane"/>
    <property type="evidence" value="ECO:0007669"/>
    <property type="project" value="UniProtKB-SubCell"/>
</dbReference>
<reference evidence="12 13" key="1">
    <citation type="submission" date="2018-08" db="EMBL/GenBank/DDBJ databases">
        <title>A genome reference for cultivated species of the human gut microbiota.</title>
        <authorList>
            <person name="Zou Y."/>
            <person name="Xue W."/>
            <person name="Luo G."/>
        </authorList>
    </citation>
    <scope>NUCLEOTIDE SEQUENCE [LARGE SCALE GENOMIC DNA]</scope>
    <source>
        <strain evidence="10 13">AF12-50</strain>
        <strain evidence="11 12">AF38-11</strain>
    </source>
</reference>